<keyword evidence="1" id="KW-0677">Repeat</keyword>
<dbReference type="EMBL" id="CAJOBQ010001846">
    <property type="protein sequence ID" value="CAF4520387.1"/>
    <property type="molecule type" value="Genomic_DNA"/>
</dbReference>
<accession>A0A821NJD0</accession>
<sequence length="320" mass="33813">MNISTATIFSSGWNSTGITVAGITGYSGTSADRLTNPFGVKLDEANTIYIADRGNNRVQRWPTGASSGTTVCGQSSGTSGVALNCLNNPGNVEVDSNGNLYVTEIFNYRVLFWPNTTFMGAIVAGNGVAGSSNNQLDQPHGIAYDWNSNILYVAEYNNHRVMKYLSGATSGSVVAGGNGAGNGNTQLNYPVGLYLDSSTNSLYIANFGANNIVRWVLGASTWTLVAGIGGLAGSNSTLLRSPGDVKLDSLGNLYVADTINHRIQFFRVGESNGTTIAGVTLSSGSNSNQLNLPFGLAVDSQFNVYVADYGNHRIQKFLHY</sequence>
<dbReference type="PANTHER" id="PTHR24104">
    <property type="entry name" value="E3 UBIQUITIN-PROTEIN LIGASE NHLRC1-RELATED"/>
    <property type="match status" value="1"/>
</dbReference>
<feature type="repeat" description="NHL" evidence="2">
    <location>
        <begin position="127"/>
        <end position="167"/>
    </location>
</feature>
<evidence type="ECO:0000313" key="4">
    <source>
        <dbReference type="EMBL" id="CAF3342353.1"/>
    </source>
</evidence>
<dbReference type="EMBL" id="CAJNYT010003324">
    <property type="protein sequence ID" value="CAF3551075.1"/>
    <property type="molecule type" value="Genomic_DNA"/>
</dbReference>
<evidence type="ECO:0000256" key="1">
    <source>
        <dbReference type="ARBA" id="ARBA00022737"/>
    </source>
</evidence>
<evidence type="ECO:0000313" key="9">
    <source>
        <dbReference type="EMBL" id="CAF4434522.1"/>
    </source>
</evidence>
<dbReference type="EMBL" id="CAJOBS010002062">
    <property type="protein sequence ID" value="CAF4787967.1"/>
    <property type="molecule type" value="Genomic_DNA"/>
</dbReference>
<protein>
    <recommendedName>
        <fullName evidence="14">NHL repeat containing protein</fullName>
    </recommendedName>
</protein>
<dbReference type="Proteomes" id="UP000663833">
    <property type="component" value="Unassembled WGS sequence"/>
</dbReference>
<proteinExistence type="predicted"/>
<dbReference type="InterPro" id="IPR001258">
    <property type="entry name" value="NHL_repeat"/>
</dbReference>
<evidence type="ECO:0000313" key="5">
    <source>
        <dbReference type="EMBL" id="CAF3551075.1"/>
    </source>
</evidence>
<evidence type="ECO:0000313" key="7">
    <source>
        <dbReference type="EMBL" id="CAF3750495.1"/>
    </source>
</evidence>
<evidence type="ECO:0000256" key="2">
    <source>
        <dbReference type="PROSITE-ProRule" id="PRU00504"/>
    </source>
</evidence>
<dbReference type="EMBL" id="CAJNYD010001517">
    <property type="protein sequence ID" value="CAF3342353.1"/>
    <property type="molecule type" value="Genomic_DNA"/>
</dbReference>
<dbReference type="Proteomes" id="UP000663825">
    <property type="component" value="Unassembled WGS sequence"/>
</dbReference>
<feature type="repeat" description="NHL" evidence="2">
    <location>
        <begin position="277"/>
        <end position="317"/>
    </location>
</feature>
<gene>
    <name evidence="6" type="ORF">FME351_LOCUS29907</name>
    <name evidence="5" type="ORF">GRG538_LOCUS20241</name>
    <name evidence="9" type="ORF">HFQ381_LOCUS22615</name>
    <name evidence="7" type="ORF">KIK155_LOCUS29676</name>
    <name evidence="4" type="ORF">LUA448_LOCUS12262</name>
    <name evidence="3" type="ORF">TIS948_LOCUS19871</name>
    <name evidence="11" type="ORF">TOA249_LOCUS22559</name>
    <name evidence="10" type="ORF">TSG867_LOCUS22529</name>
    <name evidence="8" type="ORF">UJA718_LOCUS11944</name>
</gene>
<dbReference type="PANTHER" id="PTHR24104:SF25">
    <property type="entry name" value="PROTEIN LIN-41"/>
    <property type="match status" value="1"/>
</dbReference>
<evidence type="ECO:0000313" key="8">
    <source>
        <dbReference type="EMBL" id="CAF4289883.1"/>
    </source>
</evidence>
<dbReference type="AlphaFoldDB" id="A0A821NJD0"/>
<dbReference type="Pfam" id="PF01436">
    <property type="entry name" value="NHL"/>
    <property type="match status" value="4"/>
</dbReference>
<dbReference type="Proteomes" id="UP000663862">
    <property type="component" value="Unassembled WGS sequence"/>
</dbReference>
<dbReference type="EMBL" id="CAJNXB010003505">
    <property type="protein sequence ID" value="CAF3317541.1"/>
    <property type="molecule type" value="Genomic_DNA"/>
</dbReference>
<dbReference type="Gene3D" id="2.40.10.500">
    <property type="match status" value="1"/>
</dbReference>
<dbReference type="Proteomes" id="UP000663869">
    <property type="component" value="Unassembled WGS sequence"/>
</dbReference>
<dbReference type="EMBL" id="CAJNYU010004235">
    <property type="protein sequence ID" value="CAF3734797.1"/>
    <property type="molecule type" value="Genomic_DNA"/>
</dbReference>
<evidence type="ECO:0000313" key="11">
    <source>
        <dbReference type="EMBL" id="CAF4787967.1"/>
    </source>
</evidence>
<dbReference type="OrthoDB" id="10044505at2759"/>
<name>A0A821NJD0_9BILA</name>
<dbReference type="Proteomes" id="UP000663873">
    <property type="component" value="Unassembled WGS sequence"/>
</dbReference>
<dbReference type="Proteomes" id="UP000663851">
    <property type="component" value="Unassembled WGS sequence"/>
</dbReference>
<dbReference type="Proteomes" id="UP000663872">
    <property type="component" value="Unassembled WGS sequence"/>
</dbReference>
<dbReference type="EMBL" id="CAJOBP010001508">
    <property type="protein sequence ID" value="CAF4289883.1"/>
    <property type="molecule type" value="Genomic_DNA"/>
</dbReference>
<evidence type="ECO:0008006" key="14">
    <source>
        <dbReference type="Google" id="ProtNLM"/>
    </source>
</evidence>
<evidence type="ECO:0000313" key="13">
    <source>
        <dbReference type="Proteomes" id="UP000663873"/>
    </source>
</evidence>
<reference evidence="11" key="1">
    <citation type="submission" date="2021-02" db="EMBL/GenBank/DDBJ databases">
        <authorList>
            <person name="Nowell W R."/>
        </authorList>
    </citation>
    <scope>NUCLEOTIDE SEQUENCE</scope>
</reference>
<dbReference type="GO" id="GO:0008270">
    <property type="term" value="F:zinc ion binding"/>
    <property type="evidence" value="ECO:0007669"/>
    <property type="project" value="UniProtKB-KW"/>
</dbReference>
<dbReference type="Proteomes" id="UP000663838">
    <property type="component" value="Unassembled WGS sequence"/>
</dbReference>
<dbReference type="InterPro" id="IPR050952">
    <property type="entry name" value="TRIM-NHL_E3_ligases"/>
</dbReference>
<evidence type="ECO:0000313" key="12">
    <source>
        <dbReference type="Proteomes" id="UP000663838"/>
    </source>
</evidence>
<comment type="caution">
    <text evidence="11">The sequence shown here is derived from an EMBL/GenBank/DDBJ whole genome shotgun (WGS) entry which is preliminary data.</text>
</comment>
<evidence type="ECO:0000313" key="6">
    <source>
        <dbReference type="EMBL" id="CAF3734797.1"/>
    </source>
</evidence>
<dbReference type="PROSITE" id="PS51125">
    <property type="entry name" value="NHL"/>
    <property type="match status" value="2"/>
</dbReference>
<evidence type="ECO:0000313" key="3">
    <source>
        <dbReference type="EMBL" id="CAF3317541.1"/>
    </source>
</evidence>
<dbReference type="EMBL" id="CAJNYV010005567">
    <property type="protein sequence ID" value="CAF3750495.1"/>
    <property type="molecule type" value="Genomic_DNA"/>
</dbReference>
<dbReference type="InterPro" id="IPR011042">
    <property type="entry name" value="6-blade_b-propeller_TolB-like"/>
</dbReference>
<dbReference type="SUPFAM" id="SSF63829">
    <property type="entry name" value="Calcium-dependent phosphotriesterase"/>
    <property type="match status" value="1"/>
</dbReference>
<dbReference type="EMBL" id="CAJOBO010002151">
    <property type="protein sequence ID" value="CAF4434522.1"/>
    <property type="molecule type" value="Genomic_DNA"/>
</dbReference>
<evidence type="ECO:0000313" key="10">
    <source>
        <dbReference type="EMBL" id="CAF4520387.1"/>
    </source>
</evidence>
<dbReference type="SUPFAM" id="SSF101898">
    <property type="entry name" value="NHL repeat"/>
    <property type="match status" value="1"/>
</dbReference>
<dbReference type="Gene3D" id="2.120.10.30">
    <property type="entry name" value="TolB, C-terminal domain"/>
    <property type="match status" value="2"/>
</dbReference>
<keyword evidence="13" id="KW-1185">Reference proteome</keyword>
<organism evidence="11 12">
    <name type="scientific">Rotaria socialis</name>
    <dbReference type="NCBI Taxonomy" id="392032"/>
    <lineage>
        <taxon>Eukaryota</taxon>
        <taxon>Metazoa</taxon>
        <taxon>Spiralia</taxon>
        <taxon>Gnathifera</taxon>
        <taxon>Rotifera</taxon>
        <taxon>Eurotatoria</taxon>
        <taxon>Bdelloidea</taxon>
        <taxon>Philodinida</taxon>
        <taxon>Philodinidae</taxon>
        <taxon>Rotaria</taxon>
    </lineage>
</organism>
<dbReference type="CDD" id="cd05819">
    <property type="entry name" value="NHL"/>
    <property type="match status" value="1"/>
</dbReference>
<dbReference type="Proteomes" id="UP000663865">
    <property type="component" value="Unassembled WGS sequence"/>
</dbReference>